<evidence type="ECO:0000256" key="9">
    <source>
        <dbReference type="SAM" id="Phobius"/>
    </source>
</evidence>
<dbReference type="GO" id="GO:0022857">
    <property type="term" value="F:transmembrane transporter activity"/>
    <property type="evidence" value="ECO:0007669"/>
    <property type="project" value="InterPro"/>
</dbReference>
<dbReference type="InterPro" id="IPR001851">
    <property type="entry name" value="ABC_transp_permease"/>
</dbReference>
<keyword evidence="11" id="KW-1185">Reference proteome</keyword>
<evidence type="ECO:0000256" key="1">
    <source>
        <dbReference type="ARBA" id="ARBA00004651"/>
    </source>
</evidence>
<evidence type="ECO:0000256" key="5">
    <source>
        <dbReference type="ARBA" id="ARBA00022692"/>
    </source>
</evidence>
<keyword evidence="5 9" id="KW-0812">Transmembrane</keyword>
<feature type="transmembrane region" description="Helical" evidence="9">
    <location>
        <begin position="261"/>
        <end position="279"/>
    </location>
</feature>
<feature type="transmembrane region" description="Helical" evidence="9">
    <location>
        <begin position="179"/>
        <end position="201"/>
    </location>
</feature>
<feature type="transmembrane region" description="Helical" evidence="9">
    <location>
        <begin position="140"/>
        <end position="159"/>
    </location>
</feature>
<dbReference type="CDD" id="cd06579">
    <property type="entry name" value="TM_PBP1_transp_AraH_like"/>
    <property type="match status" value="1"/>
</dbReference>
<name>A0A939S5X1_9MICO</name>
<feature type="region of interest" description="Disordered" evidence="8">
    <location>
        <begin position="337"/>
        <end position="367"/>
    </location>
</feature>
<dbReference type="RefSeq" id="WP_208097518.1">
    <property type="nucleotide sequence ID" value="NZ_JAGDYM010000007.1"/>
</dbReference>
<keyword evidence="3" id="KW-1003">Cell membrane</keyword>
<keyword evidence="6 9" id="KW-1133">Transmembrane helix</keyword>
<sequence>MTTTSNTIPLPDEAPGSALAARLADLGERFGLLILVALVWAMFALLPSSSAAFTSAANLQVILANLPVVTIVAIAAIFPLICGHFDFSVGATAVLSSIVCAAAQSHFQLPLPLAIAAGVLAGAVVGVLNAALVAGLHLNAFVVTIGMATLVPGVVHWYTGGVDITSNIAQPLREFGSQQWLGLPRSIWLLLGVAVVCWYLLTQTPFGRRSYAVGINAAAAKLVGIRVDRVAFASFLLSGALAGLAGIVLTARNGGGLVGDGTDLLFPALTAVFLGATAITPGRYNVIGVVIGVLFVAVSVSGLRLSGAADWLPAVFNGTALIAAIALSTALSRRRMNTPGRRAAARDRKRTAASSVGDGNRVKEMSR</sequence>
<evidence type="ECO:0000313" key="11">
    <source>
        <dbReference type="Proteomes" id="UP000664382"/>
    </source>
</evidence>
<evidence type="ECO:0000256" key="6">
    <source>
        <dbReference type="ARBA" id="ARBA00022989"/>
    </source>
</evidence>
<dbReference type="PANTHER" id="PTHR32196">
    <property type="entry name" value="ABC TRANSPORTER PERMEASE PROTEIN YPHD-RELATED-RELATED"/>
    <property type="match status" value="1"/>
</dbReference>
<comment type="subcellular location">
    <subcellularLocation>
        <location evidence="1">Cell membrane</location>
        <topology evidence="1">Multi-pass membrane protein</topology>
    </subcellularLocation>
</comment>
<feature type="transmembrane region" description="Helical" evidence="9">
    <location>
        <begin position="286"/>
        <end position="305"/>
    </location>
</feature>
<keyword evidence="7 9" id="KW-0472">Membrane</keyword>
<evidence type="ECO:0000256" key="2">
    <source>
        <dbReference type="ARBA" id="ARBA00022448"/>
    </source>
</evidence>
<dbReference type="GO" id="GO:0005886">
    <property type="term" value="C:plasma membrane"/>
    <property type="evidence" value="ECO:0007669"/>
    <property type="project" value="UniProtKB-SubCell"/>
</dbReference>
<keyword evidence="4" id="KW-0997">Cell inner membrane</keyword>
<evidence type="ECO:0000256" key="4">
    <source>
        <dbReference type="ARBA" id="ARBA00022519"/>
    </source>
</evidence>
<organism evidence="10 11">
    <name type="scientific">Leucobacter weissii</name>
    <dbReference type="NCBI Taxonomy" id="1983706"/>
    <lineage>
        <taxon>Bacteria</taxon>
        <taxon>Bacillati</taxon>
        <taxon>Actinomycetota</taxon>
        <taxon>Actinomycetes</taxon>
        <taxon>Micrococcales</taxon>
        <taxon>Microbacteriaceae</taxon>
        <taxon>Leucobacter</taxon>
    </lineage>
</organism>
<dbReference type="PANTHER" id="PTHR32196:SF21">
    <property type="entry name" value="ABC TRANSPORTER PERMEASE PROTEIN YPHD-RELATED"/>
    <property type="match status" value="1"/>
</dbReference>
<protein>
    <submittedName>
        <fullName evidence="10">ABC transporter permease</fullName>
    </submittedName>
</protein>
<proteinExistence type="predicted"/>
<evidence type="ECO:0000313" key="10">
    <source>
        <dbReference type="EMBL" id="MBO1901764.1"/>
    </source>
</evidence>
<feature type="transmembrane region" description="Helical" evidence="9">
    <location>
        <begin position="30"/>
        <end position="53"/>
    </location>
</feature>
<evidence type="ECO:0000256" key="7">
    <source>
        <dbReference type="ARBA" id="ARBA00023136"/>
    </source>
</evidence>
<evidence type="ECO:0000256" key="3">
    <source>
        <dbReference type="ARBA" id="ARBA00022475"/>
    </source>
</evidence>
<feature type="transmembrane region" description="Helical" evidence="9">
    <location>
        <begin position="59"/>
        <end position="80"/>
    </location>
</feature>
<dbReference type="EMBL" id="JAGDYM010000007">
    <property type="protein sequence ID" value="MBO1901764.1"/>
    <property type="molecule type" value="Genomic_DNA"/>
</dbReference>
<dbReference type="Proteomes" id="UP000664382">
    <property type="component" value="Unassembled WGS sequence"/>
</dbReference>
<accession>A0A939S5X1</accession>
<keyword evidence="2" id="KW-0813">Transport</keyword>
<dbReference type="AlphaFoldDB" id="A0A939S5X1"/>
<reference evidence="10" key="1">
    <citation type="submission" date="2021-03" db="EMBL/GenBank/DDBJ databases">
        <title>Leucobacter chromiisoli sp. nov., isolated from chromium-containing soil of chemical plant.</title>
        <authorList>
            <person name="Xu Z."/>
        </authorList>
    </citation>
    <scope>NUCLEOTIDE SEQUENCE</scope>
    <source>
        <strain evidence="10">S27</strain>
    </source>
</reference>
<feature type="transmembrane region" description="Helical" evidence="9">
    <location>
        <begin position="230"/>
        <end position="249"/>
    </location>
</feature>
<evidence type="ECO:0000256" key="8">
    <source>
        <dbReference type="SAM" id="MobiDB-lite"/>
    </source>
</evidence>
<feature type="transmembrane region" description="Helical" evidence="9">
    <location>
        <begin position="311"/>
        <end position="332"/>
    </location>
</feature>
<feature type="transmembrane region" description="Helical" evidence="9">
    <location>
        <begin position="113"/>
        <end position="133"/>
    </location>
</feature>
<comment type="caution">
    <text evidence="10">The sequence shown here is derived from an EMBL/GenBank/DDBJ whole genome shotgun (WGS) entry which is preliminary data.</text>
</comment>
<dbReference type="Pfam" id="PF02653">
    <property type="entry name" value="BPD_transp_2"/>
    <property type="match status" value="1"/>
</dbReference>
<gene>
    <name evidence="10" type="ORF">J4H92_07345</name>
</gene>